<accession>A0A8X6G109</accession>
<proteinExistence type="predicted"/>
<comment type="caution">
    <text evidence="1">The sequence shown here is derived from an EMBL/GenBank/DDBJ whole genome shotgun (WGS) entry which is preliminary data.</text>
</comment>
<organism evidence="1 2">
    <name type="scientific">Trichonephila clavata</name>
    <name type="common">Joro spider</name>
    <name type="synonym">Nephila clavata</name>
    <dbReference type="NCBI Taxonomy" id="2740835"/>
    <lineage>
        <taxon>Eukaryota</taxon>
        <taxon>Metazoa</taxon>
        <taxon>Ecdysozoa</taxon>
        <taxon>Arthropoda</taxon>
        <taxon>Chelicerata</taxon>
        <taxon>Arachnida</taxon>
        <taxon>Araneae</taxon>
        <taxon>Araneomorphae</taxon>
        <taxon>Entelegynae</taxon>
        <taxon>Araneoidea</taxon>
        <taxon>Nephilidae</taxon>
        <taxon>Trichonephila</taxon>
    </lineage>
</organism>
<protein>
    <submittedName>
        <fullName evidence="1">Uncharacterized protein</fullName>
    </submittedName>
</protein>
<evidence type="ECO:0000313" key="2">
    <source>
        <dbReference type="Proteomes" id="UP000887116"/>
    </source>
</evidence>
<evidence type="ECO:0000313" key="1">
    <source>
        <dbReference type="EMBL" id="GFQ91904.1"/>
    </source>
</evidence>
<name>A0A8X6G109_TRICU</name>
<gene>
    <name evidence="1" type="ORF">TNCT_653021</name>
</gene>
<keyword evidence="2" id="KW-1185">Reference proteome</keyword>
<sequence length="190" mass="21831">MGLCKSMGPDLLTGADCLMWSFLWHSIQLTVVHVPINDLASQEGFLMVQGLGGPPTGGENFLCMEIWFEDLFRRLYSYIHWCFALEIMQQLFFNHSQDTVQERGALTLCYCIDLRVSRCCKLYSFFRSVRILAVLLLTLIGPRLSAINGPHFTALDDWLQIYGQSRYRRYKTRLTIYGLSANLCPQPMLS</sequence>
<reference evidence="1" key="1">
    <citation type="submission" date="2020-07" db="EMBL/GenBank/DDBJ databases">
        <title>Multicomponent nature underlies the extraordinary mechanical properties of spider dragline silk.</title>
        <authorList>
            <person name="Kono N."/>
            <person name="Nakamura H."/>
            <person name="Mori M."/>
            <person name="Yoshida Y."/>
            <person name="Ohtoshi R."/>
            <person name="Malay A.D."/>
            <person name="Moran D.A.P."/>
            <person name="Tomita M."/>
            <person name="Numata K."/>
            <person name="Arakawa K."/>
        </authorList>
    </citation>
    <scope>NUCLEOTIDE SEQUENCE</scope>
</reference>
<dbReference type="AlphaFoldDB" id="A0A8X6G109"/>
<dbReference type="EMBL" id="BMAO01023929">
    <property type="protein sequence ID" value="GFQ91904.1"/>
    <property type="molecule type" value="Genomic_DNA"/>
</dbReference>
<dbReference type="Proteomes" id="UP000887116">
    <property type="component" value="Unassembled WGS sequence"/>
</dbReference>